<dbReference type="SUPFAM" id="SSF81301">
    <property type="entry name" value="Nucleotidyltransferase"/>
    <property type="match status" value="1"/>
</dbReference>
<dbReference type="Proteomes" id="UP001596297">
    <property type="component" value="Unassembled WGS sequence"/>
</dbReference>
<organism evidence="1 2">
    <name type="scientific">Deinococcus lacus</name>
    <dbReference type="NCBI Taxonomy" id="392561"/>
    <lineage>
        <taxon>Bacteria</taxon>
        <taxon>Thermotogati</taxon>
        <taxon>Deinococcota</taxon>
        <taxon>Deinococci</taxon>
        <taxon>Deinococcales</taxon>
        <taxon>Deinococcaceae</taxon>
        <taxon>Deinococcus</taxon>
    </lineage>
</organism>
<dbReference type="InterPro" id="IPR043519">
    <property type="entry name" value="NT_sf"/>
</dbReference>
<gene>
    <name evidence="1" type="ORF">ACFP81_04280</name>
</gene>
<dbReference type="RefSeq" id="WP_380082312.1">
    <property type="nucleotide sequence ID" value="NZ_JBHSWD010000001.1"/>
</dbReference>
<dbReference type="Gene3D" id="3.30.460.10">
    <property type="entry name" value="Beta Polymerase, domain 2"/>
    <property type="match status" value="1"/>
</dbReference>
<name>A0ABW1YCR2_9DEIO</name>
<dbReference type="Gene3D" id="1.20.120.330">
    <property type="entry name" value="Nucleotidyltransferases domain 2"/>
    <property type="match status" value="1"/>
</dbReference>
<accession>A0ABW1YCR2</accession>
<protein>
    <submittedName>
        <fullName evidence="1">Aminoglycoside 6-adenylyltransferase</fullName>
    </submittedName>
</protein>
<evidence type="ECO:0000313" key="2">
    <source>
        <dbReference type="Proteomes" id="UP001596297"/>
    </source>
</evidence>
<reference evidence="2" key="1">
    <citation type="journal article" date="2019" name="Int. J. Syst. Evol. Microbiol.">
        <title>The Global Catalogue of Microorganisms (GCM) 10K type strain sequencing project: providing services to taxonomists for standard genome sequencing and annotation.</title>
        <authorList>
            <consortium name="The Broad Institute Genomics Platform"/>
            <consortium name="The Broad Institute Genome Sequencing Center for Infectious Disease"/>
            <person name="Wu L."/>
            <person name="Ma J."/>
        </authorList>
    </citation>
    <scope>NUCLEOTIDE SEQUENCE [LARGE SCALE GENOMIC DNA]</scope>
    <source>
        <strain evidence="2">CGMCC 1.15772</strain>
    </source>
</reference>
<dbReference type="EMBL" id="JBHSWD010000001">
    <property type="protein sequence ID" value="MFC6591310.1"/>
    <property type="molecule type" value="Genomic_DNA"/>
</dbReference>
<sequence>MSALLAQALAFAEADDRVRAAVLSGSRVNGAVQADAFQDIDLTFYVRELPTFTRDPHWIDRFGERMILQVPAFMAETPYDHASCILYLMQFVSGERLDLGLVPLERRAEYPPESLSKVLLDKDGAFAHLPPPHEGDFFPTPPTAQAYAHCCNEFWWLVPYVVKGMARGQLGYAKYHLDTLMRGELLRMLEWAFGCRTDWQRNPGKLGARLGEVLPGQWQAELQATYAGPSPADNWAALLTMTALFRRAAAEVASCTGHSYPAQDDRRVSAYLSEMHAQFGG</sequence>
<comment type="caution">
    <text evidence="1">The sequence shown here is derived from an EMBL/GenBank/DDBJ whole genome shotgun (WGS) entry which is preliminary data.</text>
</comment>
<evidence type="ECO:0000313" key="1">
    <source>
        <dbReference type="EMBL" id="MFC6591310.1"/>
    </source>
</evidence>
<dbReference type="InterPro" id="IPR007530">
    <property type="entry name" value="Aminoglycoside_adenylylTfrase"/>
</dbReference>
<dbReference type="SUPFAM" id="SSF81631">
    <property type="entry name" value="PAP/OAS1 substrate-binding domain"/>
    <property type="match status" value="1"/>
</dbReference>
<keyword evidence="2" id="KW-1185">Reference proteome</keyword>
<dbReference type="Pfam" id="PF04439">
    <property type="entry name" value="Adenyl_transf"/>
    <property type="match status" value="1"/>
</dbReference>
<proteinExistence type="predicted"/>